<keyword evidence="4" id="KW-0133">Cell shape</keyword>
<feature type="transmembrane region" description="Helical" evidence="7">
    <location>
        <begin position="92"/>
        <end position="112"/>
    </location>
</feature>
<dbReference type="GO" id="GO:0008360">
    <property type="term" value="P:regulation of cell shape"/>
    <property type="evidence" value="ECO:0007669"/>
    <property type="project" value="UniProtKB-KW"/>
</dbReference>
<sequence>MVLSVVILVGQIFIPAFSFHNLKIVPDILIIYLTYLGFYHGRFYAIILGFIFGITQDFITQVELLGAMAFTKSALGFGLGTLALYRNIWPKHIRLLFIFLMYLLHFFIYFFIKFNGVYISISIYMQVIIIHSLLSFTILFIIDKSFMKHGVTAK</sequence>
<comment type="subcellular location">
    <subcellularLocation>
        <location evidence="1">Cell membrane</location>
        <topology evidence="1">Multi-pass membrane protein</topology>
    </subcellularLocation>
</comment>
<dbReference type="InterPro" id="IPR007227">
    <property type="entry name" value="Cell_shape_determining_MreD"/>
</dbReference>
<keyword evidence="2" id="KW-1003">Cell membrane</keyword>
<evidence type="ECO:0008006" key="9">
    <source>
        <dbReference type="Google" id="ProtNLM"/>
    </source>
</evidence>
<protein>
    <recommendedName>
        <fullName evidence="9">Rod shape-determining protein MreD</fullName>
    </recommendedName>
</protein>
<keyword evidence="5 7" id="KW-1133">Transmembrane helix</keyword>
<feature type="transmembrane region" description="Helical" evidence="7">
    <location>
        <begin position="6"/>
        <end position="22"/>
    </location>
</feature>
<name>A0A382GRP1_9ZZZZ</name>
<feature type="transmembrane region" description="Helical" evidence="7">
    <location>
        <begin position="64"/>
        <end position="85"/>
    </location>
</feature>
<proteinExistence type="predicted"/>
<evidence type="ECO:0000256" key="1">
    <source>
        <dbReference type="ARBA" id="ARBA00004651"/>
    </source>
</evidence>
<organism evidence="8">
    <name type="scientific">marine metagenome</name>
    <dbReference type="NCBI Taxonomy" id="408172"/>
    <lineage>
        <taxon>unclassified sequences</taxon>
        <taxon>metagenomes</taxon>
        <taxon>ecological metagenomes</taxon>
    </lineage>
</organism>
<evidence type="ECO:0000256" key="6">
    <source>
        <dbReference type="ARBA" id="ARBA00023136"/>
    </source>
</evidence>
<dbReference type="AlphaFoldDB" id="A0A382GRP1"/>
<dbReference type="GO" id="GO:0005886">
    <property type="term" value="C:plasma membrane"/>
    <property type="evidence" value="ECO:0007669"/>
    <property type="project" value="UniProtKB-SubCell"/>
</dbReference>
<evidence type="ECO:0000256" key="4">
    <source>
        <dbReference type="ARBA" id="ARBA00022960"/>
    </source>
</evidence>
<evidence type="ECO:0000256" key="3">
    <source>
        <dbReference type="ARBA" id="ARBA00022692"/>
    </source>
</evidence>
<dbReference type="EMBL" id="UINC01056611">
    <property type="protein sequence ID" value="SVB76841.1"/>
    <property type="molecule type" value="Genomic_DNA"/>
</dbReference>
<keyword evidence="3 7" id="KW-0812">Transmembrane</keyword>
<keyword evidence="6 7" id="KW-0472">Membrane</keyword>
<evidence type="ECO:0000256" key="5">
    <source>
        <dbReference type="ARBA" id="ARBA00022989"/>
    </source>
</evidence>
<evidence type="ECO:0000313" key="8">
    <source>
        <dbReference type="EMBL" id="SVB76841.1"/>
    </source>
</evidence>
<feature type="transmembrane region" description="Helical" evidence="7">
    <location>
        <begin position="29"/>
        <end position="52"/>
    </location>
</feature>
<feature type="transmembrane region" description="Helical" evidence="7">
    <location>
        <begin position="118"/>
        <end position="142"/>
    </location>
</feature>
<evidence type="ECO:0000256" key="2">
    <source>
        <dbReference type="ARBA" id="ARBA00022475"/>
    </source>
</evidence>
<evidence type="ECO:0000256" key="7">
    <source>
        <dbReference type="SAM" id="Phobius"/>
    </source>
</evidence>
<accession>A0A382GRP1</accession>
<reference evidence="8" key="1">
    <citation type="submission" date="2018-05" db="EMBL/GenBank/DDBJ databases">
        <authorList>
            <person name="Lanie J.A."/>
            <person name="Ng W.-L."/>
            <person name="Kazmierczak K.M."/>
            <person name="Andrzejewski T.M."/>
            <person name="Davidsen T.M."/>
            <person name="Wayne K.J."/>
            <person name="Tettelin H."/>
            <person name="Glass J.I."/>
            <person name="Rusch D."/>
            <person name="Podicherti R."/>
            <person name="Tsui H.-C.T."/>
            <person name="Winkler M.E."/>
        </authorList>
    </citation>
    <scope>NUCLEOTIDE SEQUENCE</scope>
</reference>
<dbReference type="Pfam" id="PF04093">
    <property type="entry name" value="MreD"/>
    <property type="match status" value="1"/>
</dbReference>
<gene>
    <name evidence="8" type="ORF">METZ01_LOCUS229695</name>
</gene>